<reference evidence="3 4" key="1">
    <citation type="submission" date="2021-04" db="EMBL/GenBank/DDBJ databases">
        <authorList>
            <person name="Ivanova A."/>
        </authorList>
    </citation>
    <scope>NUCLEOTIDE SEQUENCE [LARGE SCALE GENOMIC DNA]</scope>
    <source>
        <strain evidence="3 4">G18</strain>
    </source>
</reference>
<feature type="transmembrane region" description="Helical" evidence="2">
    <location>
        <begin position="132"/>
        <end position="154"/>
    </location>
</feature>
<keyword evidence="4" id="KW-1185">Reference proteome</keyword>
<protein>
    <submittedName>
        <fullName evidence="3">Uncharacterized protein</fullName>
    </submittedName>
</protein>
<sequence length="177" mass="17484">MPGPGFGGGITSYSWSCGKCGASLGTTMSPINPISNCPRCGVHFTGTNITSGPGAGMPSPGTSSPPPFVPPSTPSPPPAPTLPTNPAIGGNPILPSAPTAEPSTPAPTYSPAPVTTDNSSNSSDGRSKTLKVIGIVVGGILLIGALAVLGIVVANANSSAATPVKRKKRVLDTDSWE</sequence>
<name>A0ABS5BMX3_9BACT</name>
<proteinExistence type="predicted"/>
<keyword evidence="2" id="KW-1133">Transmembrane helix</keyword>
<comment type="caution">
    <text evidence="3">The sequence shown here is derived from an EMBL/GenBank/DDBJ whole genome shotgun (WGS) entry which is preliminary data.</text>
</comment>
<gene>
    <name evidence="3" type="ORF">J8F10_07175</name>
</gene>
<accession>A0ABS5BMX3</accession>
<evidence type="ECO:0000313" key="4">
    <source>
        <dbReference type="Proteomes" id="UP000676565"/>
    </source>
</evidence>
<dbReference type="Proteomes" id="UP000676565">
    <property type="component" value="Unassembled WGS sequence"/>
</dbReference>
<dbReference type="RefSeq" id="WP_210653161.1">
    <property type="nucleotide sequence ID" value="NZ_JAGKQQ010000001.1"/>
</dbReference>
<dbReference type="EMBL" id="JAGKQQ010000001">
    <property type="protein sequence ID" value="MBP3955060.1"/>
    <property type="molecule type" value="Genomic_DNA"/>
</dbReference>
<evidence type="ECO:0000256" key="2">
    <source>
        <dbReference type="SAM" id="Phobius"/>
    </source>
</evidence>
<evidence type="ECO:0000313" key="3">
    <source>
        <dbReference type="EMBL" id="MBP3955060.1"/>
    </source>
</evidence>
<feature type="region of interest" description="Disordered" evidence="1">
    <location>
        <begin position="51"/>
        <end position="126"/>
    </location>
</feature>
<feature type="compositionally biased region" description="Pro residues" evidence="1">
    <location>
        <begin position="63"/>
        <end position="83"/>
    </location>
</feature>
<feature type="compositionally biased region" description="Low complexity" evidence="1">
    <location>
        <begin position="51"/>
        <end position="62"/>
    </location>
</feature>
<keyword evidence="2" id="KW-0812">Transmembrane</keyword>
<keyword evidence="2" id="KW-0472">Membrane</keyword>
<organism evidence="3 4">
    <name type="scientific">Gemmata palustris</name>
    <dbReference type="NCBI Taxonomy" id="2822762"/>
    <lineage>
        <taxon>Bacteria</taxon>
        <taxon>Pseudomonadati</taxon>
        <taxon>Planctomycetota</taxon>
        <taxon>Planctomycetia</taxon>
        <taxon>Gemmatales</taxon>
        <taxon>Gemmataceae</taxon>
        <taxon>Gemmata</taxon>
    </lineage>
</organism>
<evidence type="ECO:0000256" key="1">
    <source>
        <dbReference type="SAM" id="MobiDB-lite"/>
    </source>
</evidence>